<dbReference type="SUPFAM" id="SSF54637">
    <property type="entry name" value="Thioesterase/thiol ester dehydrase-isomerase"/>
    <property type="match status" value="1"/>
</dbReference>
<comment type="catalytic activity">
    <reaction evidence="21">
        <text>decanoyl-CoA + H2O = decanoate + CoA + H(+)</text>
        <dbReference type="Rhea" id="RHEA:40059"/>
        <dbReference type="ChEBI" id="CHEBI:15377"/>
        <dbReference type="ChEBI" id="CHEBI:15378"/>
        <dbReference type="ChEBI" id="CHEBI:27689"/>
        <dbReference type="ChEBI" id="CHEBI:57287"/>
        <dbReference type="ChEBI" id="CHEBI:61430"/>
    </reaction>
    <physiologicalReaction direction="left-to-right" evidence="21">
        <dbReference type="Rhea" id="RHEA:40060"/>
    </physiologicalReaction>
</comment>
<dbReference type="Proteomes" id="UP000235703">
    <property type="component" value="Unassembled WGS sequence"/>
</dbReference>
<accession>A0A2N6PHD5</accession>
<protein>
    <recommendedName>
        <fullName evidence="17">Acyl-coenzyme A thioesterase THEM4</fullName>
        <ecNumber evidence="16">3.1.2.2</ecNumber>
    </recommendedName>
    <alternativeName>
        <fullName evidence="18">Thioesterase superfamily member 4</fullName>
    </alternativeName>
</protein>
<keyword evidence="12" id="KW-0966">Cell projection</keyword>
<proteinExistence type="inferred from homology"/>
<keyword evidence="7" id="KW-0378">Hydrolase</keyword>
<gene>
    <name evidence="26" type="ORF">CJ198_06870</name>
</gene>
<evidence type="ECO:0000256" key="20">
    <source>
        <dbReference type="ARBA" id="ARBA00047734"/>
    </source>
</evidence>
<evidence type="ECO:0000256" key="21">
    <source>
        <dbReference type="ARBA" id="ARBA00047969"/>
    </source>
</evidence>
<evidence type="ECO:0000256" key="14">
    <source>
        <dbReference type="ARBA" id="ARBA00037002"/>
    </source>
</evidence>
<comment type="catalytic activity">
    <reaction evidence="19">
        <text>octanoyl-CoA + H2O = octanoate + CoA + H(+)</text>
        <dbReference type="Rhea" id="RHEA:30143"/>
        <dbReference type="ChEBI" id="CHEBI:15377"/>
        <dbReference type="ChEBI" id="CHEBI:15378"/>
        <dbReference type="ChEBI" id="CHEBI:25646"/>
        <dbReference type="ChEBI" id="CHEBI:57287"/>
        <dbReference type="ChEBI" id="CHEBI:57386"/>
    </reaction>
    <physiologicalReaction direction="left-to-right" evidence="19">
        <dbReference type="Rhea" id="RHEA:30144"/>
    </physiologicalReaction>
</comment>
<comment type="similarity">
    <text evidence="15">Belongs to the THEM4/THEM5 thioesterase family.</text>
</comment>
<dbReference type="GO" id="GO:0016020">
    <property type="term" value="C:membrane"/>
    <property type="evidence" value="ECO:0007669"/>
    <property type="project" value="UniProtKB-SubCell"/>
</dbReference>
<evidence type="ECO:0000256" key="12">
    <source>
        <dbReference type="ARBA" id="ARBA00023273"/>
    </source>
</evidence>
<evidence type="ECO:0000256" key="15">
    <source>
        <dbReference type="ARBA" id="ARBA00038456"/>
    </source>
</evidence>
<dbReference type="EC" id="3.1.2.2" evidence="16"/>
<evidence type="ECO:0000256" key="11">
    <source>
        <dbReference type="ARBA" id="ARBA00023136"/>
    </source>
</evidence>
<dbReference type="AlphaFoldDB" id="A0A2N6PHD5"/>
<evidence type="ECO:0000256" key="18">
    <source>
        <dbReference type="ARBA" id="ARBA00043210"/>
    </source>
</evidence>
<comment type="catalytic activity">
    <reaction evidence="23">
        <text>tetradecanoyl-CoA + H2O = tetradecanoate + CoA + H(+)</text>
        <dbReference type="Rhea" id="RHEA:40119"/>
        <dbReference type="ChEBI" id="CHEBI:15377"/>
        <dbReference type="ChEBI" id="CHEBI:15378"/>
        <dbReference type="ChEBI" id="CHEBI:30807"/>
        <dbReference type="ChEBI" id="CHEBI:57287"/>
        <dbReference type="ChEBI" id="CHEBI:57385"/>
    </reaction>
    <physiologicalReaction direction="left-to-right" evidence="23">
        <dbReference type="Rhea" id="RHEA:40120"/>
    </physiologicalReaction>
</comment>
<evidence type="ECO:0000256" key="5">
    <source>
        <dbReference type="ARBA" id="ARBA00022490"/>
    </source>
</evidence>
<dbReference type="InterPro" id="IPR006683">
    <property type="entry name" value="Thioestr_dom"/>
</dbReference>
<evidence type="ECO:0000256" key="4">
    <source>
        <dbReference type="ARBA" id="ARBA00022475"/>
    </source>
</evidence>
<keyword evidence="8" id="KW-0276">Fatty acid metabolism</keyword>
<dbReference type="OrthoDB" id="9813282at2"/>
<keyword evidence="27" id="KW-1185">Reference proteome</keyword>
<keyword evidence="6" id="KW-0053">Apoptosis</keyword>
<dbReference type="InterPro" id="IPR029069">
    <property type="entry name" value="HotDog_dom_sf"/>
</dbReference>
<organism evidence="26 27">
    <name type="scientific">Brevibacterium luteolum</name>
    <dbReference type="NCBI Taxonomy" id="199591"/>
    <lineage>
        <taxon>Bacteria</taxon>
        <taxon>Bacillati</taxon>
        <taxon>Actinomycetota</taxon>
        <taxon>Actinomycetes</taxon>
        <taxon>Micrococcales</taxon>
        <taxon>Brevibacteriaceae</taxon>
        <taxon>Brevibacterium</taxon>
    </lineage>
</organism>
<comment type="caution">
    <text evidence="26">The sequence shown here is derived from an EMBL/GenBank/DDBJ whole genome shotgun (WGS) entry which is preliminary data.</text>
</comment>
<keyword evidence="5" id="KW-0963">Cytoplasm</keyword>
<dbReference type="Gene3D" id="3.10.129.10">
    <property type="entry name" value="Hotdog Thioesterase"/>
    <property type="match status" value="1"/>
</dbReference>
<comment type="subcellular location">
    <subcellularLocation>
        <location evidence="3">Cell projection</location>
        <location evidence="3">Ruffle membrane</location>
    </subcellularLocation>
    <subcellularLocation>
        <location evidence="2">Cytoplasm</location>
    </subcellularLocation>
    <subcellularLocation>
        <location evidence="1">Membrane</location>
        <topology evidence="1">Peripheral membrane protein</topology>
    </subcellularLocation>
</comment>
<evidence type="ECO:0000256" key="3">
    <source>
        <dbReference type="ARBA" id="ARBA00004632"/>
    </source>
</evidence>
<evidence type="ECO:0000256" key="17">
    <source>
        <dbReference type="ARBA" id="ARBA00040123"/>
    </source>
</evidence>
<dbReference type="GO" id="GO:0005737">
    <property type="term" value="C:cytoplasm"/>
    <property type="evidence" value="ECO:0007669"/>
    <property type="project" value="UniProtKB-SubCell"/>
</dbReference>
<dbReference type="InterPro" id="IPR052365">
    <property type="entry name" value="THEM4/THEM5_acyl-CoA_thioest"/>
</dbReference>
<dbReference type="Pfam" id="PF03061">
    <property type="entry name" value="4HBT"/>
    <property type="match status" value="1"/>
</dbReference>
<feature type="region of interest" description="Disordered" evidence="24">
    <location>
        <begin position="55"/>
        <end position="91"/>
    </location>
</feature>
<comment type="catalytic activity">
    <reaction evidence="22">
        <text>dodecanoyl-CoA + H2O = dodecanoate + CoA + H(+)</text>
        <dbReference type="Rhea" id="RHEA:30135"/>
        <dbReference type="ChEBI" id="CHEBI:15377"/>
        <dbReference type="ChEBI" id="CHEBI:15378"/>
        <dbReference type="ChEBI" id="CHEBI:18262"/>
        <dbReference type="ChEBI" id="CHEBI:57287"/>
        <dbReference type="ChEBI" id="CHEBI:57375"/>
    </reaction>
    <physiologicalReaction direction="left-to-right" evidence="22">
        <dbReference type="Rhea" id="RHEA:30136"/>
    </physiologicalReaction>
</comment>
<evidence type="ECO:0000256" key="6">
    <source>
        <dbReference type="ARBA" id="ARBA00022703"/>
    </source>
</evidence>
<evidence type="ECO:0000256" key="23">
    <source>
        <dbReference type="ARBA" id="ARBA00048180"/>
    </source>
</evidence>
<evidence type="ECO:0000256" key="7">
    <source>
        <dbReference type="ARBA" id="ARBA00022801"/>
    </source>
</evidence>
<evidence type="ECO:0000313" key="27">
    <source>
        <dbReference type="Proteomes" id="UP000235703"/>
    </source>
</evidence>
<evidence type="ECO:0000256" key="10">
    <source>
        <dbReference type="ARBA" id="ARBA00023098"/>
    </source>
</evidence>
<dbReference type="GO" id="GO:0016787">
    <property type="term" value="F:hydrolase activity"/>
    <property type="evidence" value="ECO:0007669"/>
    <property type="project" value="UniProtKB-KW"/>
</dbReference>
<evidence type="ECO:0000256" key="13">
    <source>
        <dbReference type="ARBA" id="ARBA00035852"/>
    </source>
</evidence>
<evidence type="ECO:0000256" key="24">
    <source>
        <dbReference type="SAM" id="MobiDB-lite"/>
    </source>
</evidence>
<comment type="catalytic activity">
    <reaction evidence="13">
        <text>(5Z,8Z,11Z,14Z)-eicosatetraenoyl-CoA + H2O = (5Z,8Z,11Z,14Z)-eicosatetraenoate + CoA + H(+)</text>
        <dbReference type="Rhea" id="RHEA:40151"/>
        <dbReference type="ChEBI" id="CHEBI:15377"/>
        <dbReference type="ChEBI" id="CHEBI:15378"/>
        <dbReference type="ChEBI" id="CHEBI:32395"/>
        <dbReference type="ChEBI" id="CHEBI:57287"/>
        <dbReference type="ChEBI" id="CHEBI:57368"/>
    </reaction>
    <physiologicalReaction direction="left-to-right" evidence="13">
        <dbReference type="Rhea" id="RHEA:40152"/>
    </physiologicalReaction>
</comment>
<keyword evidence="4" id="KW-1003">Cell membrane</keyword>
<dbReference type="PANTHER" id="PTHR12418">
    <property type="entry name" value="ACYL-COENZYME A THIOESTERASE THEM4"/>
    <property type="match status" value="1"/>
</dbReference>
<feature type="domain" description="Thioesterase" evidence="25">
    <location>
        <begin position="112"/>
        <end position="180"/>
    </location>
</feature>
<dbReference type="EMBL" id="PNFZ01000003">
    <property type="protein sequence ID" value="PMB98089.1"/>
    <property type="molecule type" value="Genomic_DNA"/>
</dbReference>
<keyword evidence="11" id="KW-0472">Membrane</keyword>
<comment type="catalytic activity">
    <reaction evidence="14">
        <text>(9Z)-octadecenoyl-CoA + H2O = (9Z)-octadecenoate + CoA + H(+)</text>
        <dbReference type="Rhea" id="RHEA:40139"/>
        <dbReference type="ChEBI" id="CHEBI:15377"/>
        <dbReference type="ChEBI" id="CHEBI:15378"/>
        <dbReference type="ChEBI" id="CHEBI:30823"/>
        <dbReference type="ChEBI" id="CHEBI:57287"/>
        <dbReference type="ChEBI" id="CHEBI:57387"/>
    </reaction>
    <physiologicalReaction direction="left-to-right" evidence="14">
        <dbReference type="Rhea" id="RHEA:40140"/>
    </physiologicalReaction>
</comment>
<evidence type="ECO:0000256" key="9">
    <source>
        <dbReference type="ARBA" id="ARBA00022946"/>
    </source>
</evidence>
<dbReference type="GO" id="GO:0006631">
    <property type="term" value="P:fatty acid metabolic process"/>
    <property type="evidence" value="ECO:0007669"/>
    <property type="project" value="UniProtKB-KW"/>
</dbReference>
<reference evidence="26 27" key="1">
    <citation type="submission" date="2017-09" db="EMBL/GenBank/DDBJ databases">
        <title>Bacterial strain isolated from the female urinary microbiota.</title>
        <authorList>
            <person name="Thomas-White K."/>
            <person name="Kumar N."/>
            <person name="Forster S."/>
            <person name="Putonti C."/>
            <person name="Lawley T."/>
            <person name="Wolfe A.J."/>
        </authorList>
    </citation>
    <scope>NUCLEOTIDE SEQUENCE [LARGE SCALE GENOMIC DNA]</scope>
    <source>
        <strain evidence="26 27">UMB0680</strain>
    </source>
</reference>
<evidence type="ECO:0000256" key="2">
    <source>
        <dbReference type="ARBA" id="ARBA00004496"/>
    </source>
</evidence>
<evidence type="ECO:0000313" key="26">
    <source>
        <dbReference type="EMBL" id="PMB98089.1"/>
    </source>
</evidence>
<dbReference type="CDD" id="cd03443">
    <property type="entry name" value="PaaI_thioesterase"/>
    <property type="match status" value="1"/>
</dbReference>
<evidence type="ECO:0000259" key="25">
    <source>
        <dbReference type="Pfam" id="PF03061"/>
    </source>
</evidence>
<sequence>MNRHNQSQVTPYIAHTAELTRELIEVLVATGDEASVAARVGELAGQLQALAADPSQAAPAHGARESYLPNDRSPVTSLRNPIAPPMELSYSDGRAEGTVTLSAPYEGPPQRAHGGVVAMLLDHVMGAAANTDAPPPALTRMLSIDYFDGTPLGREVTVVAWVDRVEGRKKHMVGEIRHDGKVCARSTGLWIDLPAEVYEKAFAAAGFAPESFA</sequence>
<dbReference type="PANTHER" id="PTHR12418:SF19">
    <property type="entry name" value="ACYL-COENZYME A THIOESTERASE THEM4"/>
    <property type="match status" value="1"/>
</dbReference>
<dbReference type="RefSeq" id="WP_102161886.1">
    <property type="nucleotide sequence ID" value="NZ_PNFZ01000003.1"/>
</dbReference>
<evidence type="ECO:0000256" key="8">
    <source>
        <dbReference type="ARBA" id="ARBA00022832"/>
    </source>
</evidence>
<keyword evidence="10" id="KW-0443">Lipid metabolism</keyword>
<evidence type="ECO:0000256" key="22">
    <source>
        <dbReference type="ARBA" id="ARBA00048074"/>
    </source>
</evidence>
<evidence type="ECO:0000256" key="1">
    <source>
        <dbReference type="ARBA" id="ARBA00004170"/>
    </source>
</evidence>
<comment type="catalytic activity">
    <reaction evidence="20">
        <text>hexadecanoyl-CoA + H2O = hexadecanoate + CoA + H(+)</text>
        <dbReference type="Rhea" id="RHEA:16645"/>
        <dbReference type="ChEBI" id="CHEBI:7896"/>
        <dbReference type="ChEBI" id="CHEBI:15377"/>
        <dbReference type="ChEBI" id="CHEBI:15378"/>
        <dbReference type="ChEBI" id="CHEBI:57287"/>
        <dbReference type="ChEBI" id="CHEBI:57379"/>
        <dbReference type="EC" id="3.1.2.2"/>
    </reaction>
    <physiologicalReaction direction="left-to-right" evidence="20">
        <dbReference type="Rhea" id="RHEA:16646"/>
    </physiologicalReaction>
</comment>
<name>A0A2N6PHD5_9MICO</name>
<keyword evidence="9" id="KW-0809">Transit peptide</keyword>
<evidence type="ECO:0000256" key="16">
    <source>
        <dbReference type="ARBA" id="ARBA00038848"/>
    </source>
</evidence>
<evidence type="ECO:0000256" key="19">
    <source>
        <dbReference type="ARBA" id="ARBA00047588"/>
    </source>
</evidence>